<gene>
    <name evidence="2" type="ORF">Fot_19762</name>
</gene>
<accession>A0ABD1VM80</accession>
<protein>
    <submittedName>
        <fullName evidence="2">Chlorophyll a-b binding protein</fullName>
    </submittedName>
</protein>
<comment type="caution">
    <text evidence="2">The sequence shown here is derived from an EMBL/GenBank/DDBJ whole genome shotgun (WGS) entry which is preliminary data.</text>
</comment>
<evidence type="ECO:0000313" key="3">
    <source>
        <dbReference type="Proteomes" id="UP001604277"/>
    </source>
</evidence>
<reference evidence="3" key="1">
    <citation type="submission" date="2024-07" db="EMBL/GenBank/DDBJ databases">
        <title>Two chromosome-level genome assemblies of Korean endemic species Abeliophyllum distichum and Forsythia ovata (Oleaceae).</title>
        <authorList>
            <person name="Jang H."/>
        </authorList>
    </citation>
    <scope>NUCLEOTIDE SEQUENCE [LARGE SCALE GENOMIC DNA]</scope>
</reference>
<evidence type="ECO:0000256" key="1">
    <source>
        <dbReference type="SAM" id="MobiDB-lite"/>
    </source>
</evidence>
<sequence>MAFSSLSFARKAVDLSSSASEITGNWWVSMRKSITKPVSSGSPWYGPDCVKYLGPFSDKPPRSGLTIMFGLPLLKVVQTSIKTSSTYLMDYGDSDLEEVGGTALGEIVVMVELVRAIYSQKRLLTCRDKGKRAQDKENVRSVASSSGTAEPGGGGESISPRTQRVNLGLAPDEMDLVEGWVEYVRGLLGGHEDHEAESEDWACSEYPLDLNISDFTKLMDQYRISECVRLIHPNKTNRPCSLENSHVAIMSDSLACGMRLPLHPFFRAIIRS</sequence>
<dbReference type="Proteomes" id="UP001604277">
    <property type="component" value="Unassembled WGS sequence"/>
</dbReference>
<keyword evidence="3" id="KW-1185">Reference proteome</keyword>
<dbReference type="AlphaFoldDB" id="A0ABD1VM80"/>
<organism evidence="2 3">
    <name type="scientific">Forsythia ovata</name>
    <dbReference type="NCBI Taxonomy" id="205694"/>
    <lineage>
        <taxon>Eukaryota</taxon>
        <taxon>Viridiplantae</taxon>
        <taxon>Streptophyta</taxon>
        <taxon>Embryophyta</taxon>
        <taxon>Tracheophyta</taxon>
        <taxon>Spermatophyta</taxon>
        <taxon>Magnoliopsida</taxon>
        <taxon>eudicotyledons</taxon>
        <taxon>Gunneridae</taxon>
        <taxon>Pentapetalae</taxon>
        <taxon>asterids</taxon>
        <taxon>lamiids</taxon>
        <taxon>Lamiales</taxon>
        <taxon>Oleaceae</taxon>
        <taxon>Forsythieae</taxon>
        <taxon>Forsythia</taxon>
    </lineage>
</organism>
<feature type="region of interest" description="Disordered" evidence="1">
    <location>
        <begin position="134"/>
        <end position="162"/>
    </location>
</feature>
<evidence type="ECO:0000313" key="2">
    <source>
        <dbReference type="EMBL" id="KAL2538371.1"/>
    </source>
</evidence>
<proteinExistence type="predicted"/>
<dbReference type="EMBL" id="JBFOLJ010000005">
    <property type="protein sequence ID" value="KAL2538371.1"/>
    <property type="molecule type" value="Genomic_DNA"/>
</dbReference>
<name>A0ABD1VM80_9LAMI</name>